<evidence type="ECO:0000256" key="6">
    <source>
        <dbReference type="ARBA" id="ARBA00022705"/>
    </source>
</evidence>
<dbReference type="Pfam" id="PF01336">
    <property type="entry name" value="tRNA_anti-codon"/>
    <property type="match status" value="1"/>
</dbReference>
<dbReference type="CDD" id="cd04475">
    <property type="entry name" value="RPA1_DBD_B"/>
    <property type="match status" value="1"/>
</dbReference>
<dbReference type="GO" id="GO:0005737">
    <property type="term" value="C:cytoplasm"/>
    <property type="evidence" value="ECO:0007669"/>
    <property type="project" value="InterPro"/>
</dbReference>
<evidence type="ECO:0000256" key="1">
    <source>
        <dbReference type="ARBA" id="ARBA00004123"/>
    </source>
</evidence>
<feature type="transmembrane region" description="Helical" evidence="15">
    <location>
        <begin position="515"/>
        <end position="543"/>
    </location>
</feature>
<dbReference type="SUPFAM" id="SSF53187">
    <property type="entry name" value="Zn-dependent exopeptidases"/>
    <property type="match status" value="1"/>
</dbReference>
<dbReference type="FunFam" id="2.40.50.140:FF:000041">
    <property type="entry name" value="Replication protein A subunit"/>
    <property type="match status" value="1"/>
</dbReference>
<feature type="transmembrane region" description="Helical" evidence="15">
    <location>
        <begin position="599"/>
        <end position="619"/>
    </location>
</feature>
<dbReference type="CDD" id="cd04474">
    <property type="entry name" value="RPA1_DBD_A"/>
    <property type="match status" value="1"/>
</dbReference>
<dbReference type="InterPro" id="IPR007199">
    <property type="entry name" value="Rep_factor-A_N"/>
</dbReference>
<dbReference type="Pfam" id="PF00883">
    <property type="entry name" value="Peptidase_M17"/>
    <property type="match status" value="1"/>
</dbReference>
<comment type="caution">
    <text evidence="17">The sequence shown here is derived from an EMBL/GenBank/DDBJ whole genome shotgun (WGS) entry which is preliminary data.</text>
</comment>
<dbReference type="InterPro" id="IPR013955">
    <property type="entry name" value="Rep_factor-A_C"/>
</dbReference>
<dbReference type="SUPFAM" id="SSF50249">
    <property type="entry name" value="Nucleic acid-binding proteins"/>
    <property type="match status" value="4"/>
</dbReference>
<dbReference type="Gene3D" id="3.40.220.10">
    <property type="entry name" value="Leucine Aminopeptidase, subunit E, domain 1"/>
    <property type="match status" value="1"/>
</dbReference>
<feature type="region of interest" description="Disordered" evidence="14">
    <location>
        <begin position="846"/>
        <end position="893"/>
    </location>
</feature>
<reference evidence="17 18" key="1">
    <citation type="submission" date="2019-03" db="EMBL/GenBank/DDBJ databases">
        <title>Sequencing 25 genomes of Wallemia mellicola.</title>
        <authorList>
            <person name="Gostincar C."/>
        </authorList>
    </citation>
    <scope>NUCLEOTIDE SEQUENCE [LARGE SCALE GENOMIC DNA]</scope>
    <source>
        <strain evidence="17 18">EXF-6152</strain>
    </source>
</reference>
<evidence type="ECO:0000256" key="10">
    <source>
        <dbReference type="ARBA" id="ARBA00022833"/>
    </source>
</evidence>
<dbReference type="InterPro" id="IPR011356">
    <property type="entry name" value="Leucine_aapep/pepB"/>
</dbReference>
<accession>A0A4T0M2U2</accession>
<dbReference type="PANTHER" id="PTHR11963:SF23">
    <property type="entry name" value="CYTOSOL AMINOPEPTIDASE"/>
    <property type="match status" value="1"/>
</dbReference>
<dbReference type="Pfam" id="PF10332">
    <property type="entry name" value="DUF2418"/>
    <property type="match status" value="1"/>
</dbReference>
<dbReference type="InterPro" id="IPR004365">
    <property type="entry name" value="NA-bd_OB_tRNA"/>
</dbReference>
<keyword evidence="4" id="KW-0031">Aminopeptidase</keyword>
<keyword evidence="6 13" id="KW-0235">DNA replication</keyword>
<evidence type="ECO:0000256" key="2">
    <source>
        <dbReference type="ARBA" id="ARBA00005690"/>
    </source>
</evidence>
<keyword evidence="8 13" id="KW-0863">Zinc-finger</keyword>
<feature type="region of interest" description="Disordered" evidence="14">
    <location>
        <begin position="417"/>
        <end position="473"/>
    </location>
</feature>
<dbReference type="Gene3D" id="3.40.630.10">
    <property type="entry name" value="Zn peptidases"/>
    <property type="match status" value="1"/>
</dbReference>
<dbReference type="FunFam" id="2.40.50.140:FF:000090">
    <property type="entry name" value="Replication protein A subunit"/>
    <property type="match status" value="1"/>
</dbReference>
<dbReference type="InterPro" id="IPR018819">
    <property type="entry name" value="Nur1/Mug154"/>
</dbReference>
<dbReference type="InterPro" id="IPR004591">
    <property type="entry name" value="Rfa1"/>
</dbReference>
<keyword evidence="10 13" id="KW-0862">Zinc</keyword>
<dbReference type="Proteomes" id="UP000310685">
    <property type="component" value="Unassembled WGS sequence"/>
</dbReference>
<dbReference type="InterPro" id="IPR047192">
    <property type="entry name" value="Euk_RPA1_DBD_C"/>
</dbReference>
<evidence type="ECO:0000256" key="15">
    <source>
        <dbReference type="SAM" id="Phobius"/>
    </source>
</evidence>
<dbReference type="GO" id="GO:0006281">
    <property type="term" value="P:DNA repair"/>
    <property type="evidence" value="ECO:0007669"/>
    <property type="project" value="InterPro"/>
</dbReference>
<sequence length="1304" mass="146176">MSSIIEFQKASANKLKLFYEAPLKIINNLTNVTPETIKTAAGNSVKELQKHDEINAAKVDASQFPHQAAIGANLANFSYSLKKTQRSKLDIQPLEDNPSAEPLNWNTGEIYANAQNLARELMEMPPNYCTPTYFAERAAKEFEGIENIKLQVFDKDWAQSMKMNTFLSVAQGSTEPCKFLQIEYNGSANKEDKPLALVGITMDTGGISIKGGAGMDLMRGDCGGACTLLATTQAIAKLKLPINVVFVAPLTENMPSGTATKPGDIITSMSGLTVNVLNTDAEGRLVLADALYYVSTKFDPHTVIDCATLTGAMMIALGEAYSGIFSTTDDLWKLLEDAGLAENDKFWRMPFDDFYLKQINNTAADLANTGGRPAGACTAAIFLKQFVDGINFNAEEGEKPRRQYAHIDIAGSMECTKPETQINPYNSTPSKPSTKPRHSTPLKTPLTRFTGSAQTNSPSPLSSSSATPRKKRFVRKQPLKDRILQWPSNFIFKLWVDWDLAHLIDSPKVAKSIGFLLHLLSFLAPILAFTLFVITAINTYTLFTKFRSYRMFMRRDPISSPNARKIQLDLDLDQSREGTPEFERKAGLSDYIVMTTGFLWKYFILLIWRPFLMLIGVSLSKSENSGRMLREGQAEVYQIDMWDINEGSLALFEVYSPAHALCWTFLNASNWMYLIILMIALWSQIHVMVEKYTMLLKDKLIVQGEVMHEYNETFVHPRVFKATKDFVTIKTTTMPELTKDAIEAINSENPAGLLAGQNPVVQVLQVKKATASSDKAPDRYRMVLSDGKYYMQAMLGTQLNSYPEQELLIKNSVIKLLNYAVNVVQNRLLVIALQIDIVETGPLEKIGSPQNFDQTKSQQPQQQTEQQPQQQDIKPDVKPDIKPNFSKGPSSQAPVYPIEGLSPYQNKWTIKARVTQKSDIKFWSNQRGEGKLFSVNLMDETGEIRATGFNESVDEFYNMLEEGKVFFITKARVQIAKKQFSNLQNEYEIAFDKTTHIEPCYDTSDVPDVKYSFTELQNLENLEPNAITDVLGVVTTAEEPSQIISKSTQKPYTKRELNIVDRSQQSVRLTLWGKLAENFDQVNEPVIAFKGVKVSDFGGRSLSMVGASTLFVNPDIPEAHSLRGWYDQQGKNEQFSTFNNSSSTVKPEPGTVKPNEIKTLEQVKQSQLGLNDSGKPDYWTGKATVTYIKKENITYPSCPNDMKKLTQDMNDKWRCEKCESSFDAPEYRYIITCNATDHTGQIWLSGFNDFGLELFKMPANDLQAMVNNGDDASFEAAVKNALGSSFNFNCRAKQDTFNDNVRVM</sequence>
<comment type="subcellular location">
    <subcellularLocation>
        <location evidence="1 13">Nucleus</location>
    </subcellularLocation>
</comment>
<dbReference type="GO" id="GO:0007004">
    <property type="term" value="P:telomere maintenance via telomerase"/>
    <property type="evidence" value="ECO:0007669"/>
    <property type="project" value="UniProtKB-ARBA"/>
</dbReference>
<feature type="compositionally biased region" description="Low complexity" evidence="14">
    <location>
        <begin position="854"/>
        <end position="871"/>
    </location>
</feature>
<comment type="function">
    <text evidence="13">As part of the replication protein A (RPA/RP-A), a single-stranded DNA-binding heterotrimeric complex, may play an essential role in DNA replication, recombination and repair. Binds and stabilizes single-stranded DNA intermediates, preventing complementary DNA reannealing and recruiting different proteins involved in DNA metabolism.</text>
</comment>
<evidence type="ECO:0000256" key="13">
    <source>
        <dbReference type="RuleBase" id="RU364130"/>
    </source>
</evidence>
<dbReference type="CDD" id="cd00433">
    <property type="entry name" value="Peptidase_M17"/>
    <property type="match status" value="1"/>
</dbReference>
<gene>
    <name evidence="17" type="ORF">E3Q22_03528</name>
</gene>
<evidence type="ECO:0000256" key="12">
    <source>
        <dbReference type="ARBA" id="ARBA00023242"/>
    </source>
</evidence>
<dbReference type="Gene3D" id="2.40.50.140">
    <property type="entry name" value="Nucleic acid-binding proteins"/>
    <property type="match status" value="4"/>
</dbReference>
<evidence type="ECO:0000256" key="11">
    <source>
        <dbReference type="ARBA" id="ARBA00023125"/>
    </source>
</evidence>
<keyword evidence="15" id="KW-0812">Transmembrane</keyword>
<dbReference type="GO" id="GO:0005662">
    <property type="term" value="C:DNA replication factor A complex"/>
    <property type="evidence" value="ECO:0007669"/>
    <property type="project" value="UniProtKB-ARBA"/>
</dbReference>
<evidence type="ECO:0000256" key="4">
    <source>
        <dbReference type="ARBA" id="ARBA00022438"/>
    </source>
</evidence>
<dbReference type="GO" id="GO:0070006">
    <property type="term" value="F:metalloaminopeptidase activity"/>
    <property type="evidence" value="ECO:0007669"/>
    <property type="project" value="InterPro"/>
</dbReference>
<dbReference type="InterPro" id="IPR043472">
    <property type="entry name" value="Macro_dom-like"/>
</dbReference>
<feature type="domain" description="Cytosol aminopeptidase" evidence="16">
    <location>
        <begin position="278"/>
        <end position="285"/>
    </location>
</feature>
<keyword evidence="12 13" id="KW-0539">Nucleus</keyword>
<dbReference type="FunFam" id="2.40.50.140:FF:000064">
    <property type="entry name" value="Replication protein A subunit"/>
    <property type="match status" value="1"/>
</dbReference>
<keyword evidence="11 13" id="KW-0238">DNA-binding</keyword>
<protein>
    <recommendedName>
        <fullName evidence="13">Replication protein A subunit</fullName>
    </recommendedName>
</protein>
<dbReference type="PRINTS" id="PR00481">
    <property type="entry name" value="LAMNOPPTDASE"/>
</dbReference>
<evidence type="ECO:0000313" key="17">
    <source>
        <dbReference type="EMBL" id="TIB76436.1"/>
    </source>
</evidence>
<dbReference type="GO" id="GO:0006260">
    <property type="term" value="P:DNA replication"/>
    <property type="evidence" value="ECO:0007669"/>
    <property type="project" value="UniProtKB-KW"/>
</dbReference>
<comment type="similarity">
    <text evidence="2 13">Belongs to the replication factor A protein 1 family.</text>
</comment>
<dbReference type="GO" id="GO:0000781">
    <property type="term" value="C:chromosome, telomeric region"/>
    <property type="evidence" value="ECO:0007669"/>
    <property type="project" value="UniProtKB-ARBA"/>
</dbReference>
<name>A0A4T0M2U2_9BASI</name>
<evidence type="ECO:0000256" key="9">
    <source>
        <dbReference type="ARBA" id="ARBA00022801"/>
    </source>
</evidence>
<evidence type="ECO:0000256" key="5">
    <source>
        <dbReference type="ARBA" id="ARBA00022670"/>
    </source>
</evidence>
<evidence type="ECO:0000259" key="16">
    <source>
        <dbReference type="PROSITE" id="PS00631"/>
    </source>
</evidence>
<keyword evidence="5" id="KW-0645">Protease</keyword>
<feature type="compositionally biased region" description="Polar residues" evidence="14">
    <location>
        <begin position="447"/>
        <end position="456"/>
    </location>
</feature>
<comment type="similarity">
    <text evidence="3">Belongs to the peptidase M17 family.</text>
</comment>
<dbReference type="EMBL" id="SPRC01000046">
    <property type="protein sequence ID" value="TIB76436.1"/>
    <property type="molecule type" value="Genomic_DNA"/>
</dbReference>
<evidence type="ECO:0000256" key="3">
    <source>
        <dbReference type="ARBA" id="ARBA00009528"/>
    </source>
</evidence>
<dbReference type="NCBIfam" id="TIGR00617">
    <property type="entry name" value="rpa1"/>
    <property type="match status" value="1"/>
</dbReference>
<evidence type="ECO:0000256" key="7">
    <source>
        <dbReference type="ARBA" id="ARBA00022723"/>
    </source>
</evidence>
<dbReference type="PANTHER" id="PTHR11963">
    <property type="entry name" value="LEUCINE AMINOPEPTIDASE-RELATED"/>
    <property type="match status" value="1"/>
</dbReference>
<dbReference type="GO" id="GO:0006310">
    <property type="term" value="P:DNA recombination"/>
    <property type="evidence" value="ECO:0007669"/>
    <property type="project" value="InterPro"/>
</dbReference>
<evidence type="ECO:0000256" key="14">
    <source>
        <dbReference type="SAM" id="MobiDB-lite"/>
    </source>
</evidence>
<organism evidence="17 18">
    <name type="scientific">Wallemia mellicola</name>
    <dbReference type="NCBI Taxonomy" id="1708541"/>
    <lineage>
        <taxon>Eukaryota</taxon>
        <taxon>Fungi</taxon>
        <taxon>Dikarya</taxon>
        <taxon>Basidiomycota</taxon>
        <taxon>Wallemiomycotina</taxon>
        <taxon>Wallemiomycetes</taxon>
        <taxon>Wallemiales</taxon>
        <taxon>Wallemiaceae</taxon>
        <taxon>Wallemia</taxon>
    </lineage>
</organism>
<dbReference type="GO" id="GO:0030145">
    <property type="term" value="F:manganese ion binding"/>
    <property type="evidence" value="ECO:0007669"/>
    <property type="project" value="InterPro"/>
</dbReference>
<feature type="compositionally biased region" description="Polar residues" evidence="14">
    <location>
        <begin position="418"/>
        <end position="433"/>
    </location>
</feature>
<proteinExistence type="inferred from homology"/>
<dbReference type="InterPro" id="IPR012340">
    <property type="entry name" value="NA-bd_OB-fold"/>
</dbReference>
<dbReference type="GO" id="GO:0003677">
    <property type="term" value="F:DNA binding"/>
    <property type="evidence" value="ECO:0007669"/>
    <property type="project" value="UniProtKB-KW"/>
</dbReference>
<dbReference type="GO" id="GO:0008270">
    <property type="term" value="F:zinc ion binding"/>
    <property type="evidence" value="ECO:0007669"/>
    <property type="project" value="UniProtKB-KW"/>
</dbReference>
<dbReference type="InterPro" id="IPR031657">
    <property type="entry name" value="REPA_OB_2"/>
</dbReference>
<dbReference type="PROSITE" id="PS00631">
    <property type="entry name" value="CYTOSOL_AP"/>
    <property type="match status" value="1"/>
</dbReference>
<dbReference type="FunFam" id="2.40.50.140:FF:000117">
    <property type="entry name" value="Replication protein A subunit"/>
    <property type="match status" value="1"/>
</dbReference>
<keyword evidence="15" id="KW-1133">Transmembrane helix</keyword>
<dbReference type="CDD" id="cd04477">
    <property type="entry name" value="RPA1N"/>
    <property type="match status" value="1"/>
</dbReference>
<dbReference type="GO" id="GO:0006508">
    <property type="term" value="P:proteolysis"/>
    <property type="evidence" value="ECO:0007669"/>
    <property type="project" value="UniProtKB-KW"/>
</dbReference>
<evidence type="ECO:0000256" key="8">
    <source>
        <dbReference type="ARBA" id="ARBA00022771"/>
    </source>
</evidence>
<dbReference type="Pfam" id="PF04057">
    <property type="entry name" value="Rep-A_N"/>
    <property type="match status" value="1"/>
</dbReference>
<dbReference type="Pfam" id="PF08646">
    <property type="entry name" value="Rep_fac-A_C"/>
    <property type="match status" value="1"/>
</dbReference>
<comment type="subunit">
    <text evidence="13">Component of the heterotrimeric canonical replication protein A complex (RPA).</text>
</comment>
<evidence type="ECO:0000313" key="18">
    <source>
        <dbReference type="Proteomes" id="UP000310685"/>
    </source>
</evidence>
<keyword evidence="9" id="KW-0378">Hydrolase</keyword>
<dbReference type="CDD" id="cd04476">
    <property type="entry name" value="RPA1_DBD_C"/>
    <property type="match status" value="1"/>
</dbReference>
<dbReference type="Pfam" id="PF16900">
    <property type="entry name" value="REPA_OB_2"/>
    <property type="match status" value="1"/>
</dbReference>
<dbReference type="InterPro" id="IPR000819">
    <property type="entry name" value="Peptidase_M17_C"/>
</dbReference>
<keyword evidence="15" id="KW-0472">Membrane</keyword>
<keyword evidence="7 13" id="KW-0479">Metal-binding</keyword>